<reference evidence="6 7" key="1">
    <citation type="submission" date="2021-07" db="EMBL/GenBank/DDBJ databases">
        <title>Genomic diversity and antimicrobial resistance of Prevotella spp. isolated from chronic lung disease airways.</title>
        <authorList>
            <person name="Webb K.A."/>
            <person name="Olagoke O.S."/>
            <person name="Baird T."/>
            <person name="Neill J."/>
            <person name="Pham A."/>
            <person name="Wells T.J."/>
            <person name="Ramsay K.A."/>
            <person name="Bell S.C."/>
            <person name="Sarovich D.S."/>
            <person name="Price E.P."/>
        </authorList>
    </citation>
    <scope>NUCLEOTIDE SEQUENCE [LARGE SCALE GENOMIC DNA]</scope>
    <source>
        <strain evidence="6 7">SCHI0011.S.12</strain>
    </source>
</reference>
<gene>
    <name evidence="6" type="ORF">KZO38_09325</name>
</gene>
<dbReference type="InterPro" id="IPR012910">
    <property type="entry name" value="Plug_dom"/>
</dbReference>
<keyword evidence="2" id="KW-0812">Transmembrane</keyword>
<dbReference type="Pfam" id="PF07715">
    <property type="entry name" value="Plug"/>
    <property type="match status" value="1"/>
</dbReference>
<dbReference type="InterPro" id="IPR039426">
    <property type="entry name" value="TonB-dep_rcpt-like"/>
</dbReference>
<evidence type="ECO:0000256" key="2">
    <source>
        <dbReference type="PROSITE-ProRule" id="PRU01360"/>
    </source>
</evidence>
<evidence type="ECO:0000256" key="1">
    <source>
        <dbReference type="ARBA" id="ARBA00022729"/>
    </source>
</evidence>
<accession>A0ABS6YFF1</accession>
<dbReference type="EMBL" id="JAHXCT010000007">
    <property type="protein sequence ID" value="MBW4769951.1"/>
    <property type="molecule type" value="Genomic_DNA"/>
</dbReference>
<feature type="domain" description="TonB-dependent receptor plug" evidence="5">
    <location>
        <begin position="123"/>
        <end position="227"/>
    </location>
</feature>
<evidence type="ECO:0000259" key="4">
    <source>
        <dbReference type="Pfam" id="PF00593"/>
    </source>
</evidence>
<dbReference type="RefSeq" id="WP_219482086.1">
    <property type="nucleotide sequence ID" value="NZ_JAHXCT010000007.1"/>
</dbReference>
<dbReference type="InterPro" id="IPR000531">
    <property type="entry name" value="Beta-barrel_TonB"/>
</dbReference>
<comment type="similarity">
    <text evidence="2 3">Belongs to the TonB-dependent receptor family.</text>
</comment>
<name>A0ABS6YFF1_9BACT</name>
<keyword evidence="2" id="KW-0998">Cell outer membrane</keyword>
<dbReference type="PANTHER" id="PTHR30069:SF29">
    <property type="entry name" value="HEMOGLOBIN AND HEMOGLOBIN-HAPTOGLOBIN-BINDING PROTEIN 1-RELATED"/>
    <property type="match status" value="1"/>
</dbReference>
<dbReference type="PROSITE" id="PS52016">
    <property type="entry name" value="TONB_DEPENDENT_REC_3"/>
    <property type="match status" value="1"/>
</dbReference>
<keyword evidence="3" id="KW-0798">TonB box</keyword>
<evidence type="ECO:0000313" key="7">
    <source>
        <dbReference type="Proteomes" id="UP000788426"/>
    </source>
</evidence>
<comment type="caution">
    <text evidence="6">The sequence shown here is derived from an EMBL/GenBank/DDBJ whole genome shotgun (WGS) entry which is preliminary data.</text>
</comment>
<keyword evidence="2" id="KW-0813">Transport</keyword>
<protein>
    <submittedName>
        <fullName evidence="6">TonB-dependent receptor</fullName>
    </submittedName>
</protein>
<evidence type="ECO:0000259" key="5">
    <source>
        <dbReference type="Pfam" id="PF07715"/>
    </source>
</evidence>
<dbReference type="Pfam" id="PF00593">
    <property type="entry name" value="TonB_dep_Rec_b-barrel"/>
    <property type="match status" value="1"/>
</dbReference>
<feature type="domain" description="TonB-dependent receptor-like beta-barrel" evidence="4">
    <location>
        <begin position="261"/>
        <end position="755"/>
    </location>
</feature>
<evidence type="ECO:0000256" key="3">
    <source>
        <dbReference type="RuleBase" id="RU003357"/>
    </source>
</evidence>
<dbReference type="Proteomes" id="UP000788426">
    <property type="component" value="Unassembled WGS sequence"/>
</dbReference>
<sequence length="782" mass="88883">MNIKRTTAWLIGVFVLLPQVNYAQKVRVTGKIIDKSSKEAIPNVIVSVENNVQTALTDSLGAYVLELEKGKYQLKYQSIGYQTQVSRVAITDTLPLQRNVVLVPTAIHLDEVTVTARNEARQLRESSMPVSVMTSKELEGTASSINEVLARTAGVTIRNTGGVGSASRMSVRGLEGKRLGLFIDEIAIGQMSNFVSLNDIPTDMIERIEVYKGIVPYKFGGSALGGAVNVVTKEYPPIYFDASYEIASFNTHRLSTVLKRTHKPSGLQFGIGGFLTYSDNNYVMTLHNLNDRRVKRNHDTFKKYILGGSLKATKWWFDELKLECSYTNTHQEIQGIDLDVREAFNKSNSVLGELSAKKEQFFIDGLAFDFDIAYSYGKYGLVDKALQVYDWDGNVRPSQSPYGGETGIHPYDGHNVSHNIMAKLNLNYTLDQHNSINLNIHEAHTRLLPCDSLMDKSFGFRTQFNSRMNSLTAGLSYDLMLFNNKFQNAFTLRYFLFNSKTQQLPSFYVSTPETIYLKKNYIGWNESMRYRITPSLMVKASYSNEVRIPTTEELLGNGYSILPSPDLAPERVQGVNIGALYRKKQRNEGYVEAEVNLFYNKLKEMVRYMPTMIPTMAKYVNFGETTTYGIEGELKLDAFSWLYVYGNASYQDLRDSRKVVKGSQMANPTYKKRIPNVPYLLANAGFEMHKENLFGGKENNTRLLVDASYIHQYFYDFEMSIYQDRKIPTSFTFDAGLEHSIMNRKLTFTLKVKNVFNRETVTELNRPLPGRSIAFKVRYLLR</sequence>
<comment type="subcellular location">
    <subcellularLocation>
        <location evidence="2">Cell outer membrane</location>
        <topology evidence="2">Multi-pass membrane protein</topology>
    </subcellularLocation>
</comment>
<organism evidence="6 7">
    <name type="scientific">Hoylesella nanceiensis</name>
    <dbReference type="NCBI Taxonomy" id="425941"/>
    <lineage>
        <taxon>Bacteria</taxon>
        <taxon>Pseudomonadati</taxon>
        <taxon>Bacteroidota</taxon>
        <taxon>Bacteroidia</taxon>
        <taxon>Bacteroidales</taxon>
        <taxon>Prevotellaceae</taxon>
        <taxon>Hoylesella</taxon>
    </lineage>
</organism>
<evidence type="ECO:0000313" key="6">
    <source>
        <dbReference type="EMBL" id="MBW4769951.1"/>
    </source>
</evidence>
<keyword evidence="7" id="KW-1185">Reference proteome</keyword>
<proteinExistence type="inferred from homology"/>
<dbReference type="Pfam" id="PF13715">
    <property type="entry name" value="CarbopepD_reg_2"/>
    <property type="match status" value="1"/>
</dbReference>
<keyword evidence="2" id="KW-1134">Transmembrane beta strand</keyword>
<keyword evidence="6" id="KW-0675">Receptor</keyword>
<keyword evidence="1" id="KW-0732">Signal</keyword>
<keyword evidence="2 3" id="KW-0472">Membrane</keyword>
<dbReference type="PANTHER" id="PTHR30069">
    <property type="entry name" value="TONB-DEPENDENT OUTER MEMBRANE RECEPTOR"/>
    <property type="match status" value="1"/>
</dbReference>